<feature type="non-terminal residue" evidence="2">
    <location>
        <position position="72"/>
    </location>
</feature>
<accession>B9TFZ6</accession>
<dbReference type="Proteomes" id="UP000008311">
    <property type="component" value="Unassembled WGS sequence"/>
</dbReference>
<feature type="compositionally biased region" description="Basic and acidic residues" evidence="1">
    <location>
        <begin position="17"/>
        <end position="29"/>
    </location>
</feature>
<feature type="non-terminal residue" evidence="2">
    <location>
        <position position="1"/>
    </location>
</feature>
<evidence type="ECO:0000313" key="3">
    <source>
        <dbReference type="Proteomes" id="UP000008311"/>
    </source>
</evidence>
<evidence type="ECO:0000256" key="1">
    <source>
        <dbReference type="SAM" id="MobiDB-lite"/>
    </source>
</evidence>
<keyword evidence="3" id="KW-1185">Reference proteome</keyword>
<feature type="region of interest" description="Disordered" evidence="1">
    <location>
        <begin position="1"/>
        <end position="72"/>
    </location>
</feature>
<proteinExistence type="predicted"/>
<evidence type="ECO:0000313" key="2">
    <source>
        <dbReference type="EMBL" id="EEF25218.1"/>
    </source>
</evidence>
<reference evidence="3" key="1">
    <citation type="journal article" date="2010" name="Nat. Biotechnol.">
        <title>Draft genome sequence of the oilseed species Ricinus communis.</title>
        <authorList>
            <person name="Chan A.P."/>
            <person name="Crabtree J."/>
            <person name="Zhao Q."/>
            <person name="Lorenzi H."/>
            <person name="Orvis J."/>
            <person name="Puiu D."/>
            <person name="Melake-Berhan A."/>
            <person name="Jones K.M."/>
            <person name="Redman J."/>
            <person name="Chen G."/>
            <person name="Cahoon E.B."/>
            <person name="Gedil M."/>
            <person name="Stanke M."/>
            <person name="Haas B.J."/>
            <person name="Wortman J.R."/>
            <person name="Fraser-Liggett C.M."/>
            <person name="Ravel J."/>
            <person name="Rabinowicz P.D."/>
        </authorList>
    </citation>
    <scope>NUCLEOTIDE SEQUENCE [LARGE SCALE GENOMIC DNA]</scope>
    <source>
        <strain evidence="3">cv. Hale</strain>
    </source>
</reference>
<protein>
    <submittedName>
        <fullName evidence="2">Uncharacterized protein</fullName>
    </submittedName>
</protein>
<dbReference type="InParanoid" id="B9TFZ6"/>
<organism evidence="2 3">
    <name type="scientific">Ricinus communis</name>
    <name type="common">Castor bean</name>
    <dbReference type="NCBI Taxonomy" id="3988"/>
    <lineage>
        <taxon>Eukaryota</taxon>
        <taxon>Viridiplantae</taxon>
        <taxon>Streptophyta</taxon>
        <taxon>Embryophyta</taxon>
        <taxon>Tracheophyta</taxon>
        <taxon>Spermatophyta</taxon>
        <taxon>Magnoliopsida</taxon>
        <taxon>eudicotyledons</taxon>
        <taxon>Gunneridae</taxon>
        <taxon>Pentapetalae</taxon>
        <taxon>rosids</taxon>
        <taxon>fabids</taxon>
        <taxon>Malpighiales</taxon>
        <taxon>Euphorbiaceae</taxon>
        <taxon>Acalyphoideae</taxon>
        <taxon>Acalypheae</taxon>
        <taxon>Ricinus</taxon>
    </lineage>
</organism>
<dbReference type="AlphaFoldDB" id="B9TFZ6"/>
<sequence>RRGGAGKDQGQQAGTDFDGRGDAGRERLPGHALDQPRSGAEGRAGDYLLQQEPGDGPHLGHAPGRARLPGQA</sequence>
<gene>
    <name evidence="2" type="ORF">RCOM_1878100</name>
</gene>
<name>B9TFZ6_RICCO</name>
<dbReference type="EMBL" id="EQ980243">
    <property type="protein sequence ID" value="EEF25218.1"/>
    <property type="molecule type" value="Genomic_DNA"/>
</dbReference>